<dbReference type="Gene3D" id="3.40.630.20">
    <property type="entry name" value="Peptidase C15, pyroglutamyl peptidase I-like"/>
    <property type="match status" value="1"/>
</dbReference>
<dbReference type="Pfam" id="PF01470">
    <property type="entry name" value="Peptidase_C15"/>
    <property type="match status" value="1"/>
</dbReference>
<dbReference type="GO" id="GO:0016920">
    <property type="term" value="F:pyroglutamyl-peptidase activity"/>
    <property type="evidence" value="ECO:0007669"/>
    <property type="project" value="InterPro"/>
</dbReference>
<dbReference type="PRINTS" id="PR00706">
    <property type="entry name" value="PYROGLUPTASE"/>
</dbReference>
<dbReference type="OrthoDB" id="407146at2759"/>
<name>A0A5E4MV72_9HEMI</name>
<dbReference type="EMBL" id="CABPRJ010000991">
    <property type="protein sequence ID" value="VVC34319.1"/>
    <property type="molecule type" value="Genomic_DNA"/>
</dbReference>
<comment type="similarity">
    <text evidence="1">Belongs to the peptidase C15 family.</text>
</comment>
<reference evidence="6 7" key="1">
    <citation type="submission" date="2019-08" db="EMBL/GenBank/DDBJ databases">
        <authorList>
            <person name="Alioto T."/>
            <person name="Alioto T."/>
            <person name="Gomez Garrido J."/>
        </authorList>
    </citation>
    <scope>NUCLEOTIDE SEQUENCE [LARGE SCALE GENOMIC DNA]</scope>
</reference>
<evidence type="ECO:0000313" key="6">
    <source>
        <dbReference type="EMBL" id="VVC34319.1"/>
    </source>
</evidence>
<dbReference type="SUPFAM" id="SSF53182">
    <property type="entry name" value="Pyrrolidone carboxyl peptidase (pyroglutamate aminopeptidase)"/>
    <property type="match status" value="1"/>
</dbReference>
<dbReference type="InterPro" id="IPR036440">
    <property type="entry name" value="Peptidase_C15-like_sf"/>
</dbReference>
<evidence type="ECO:0000313" key="7">
    <source>
        <dbReference type="Proteomes" id="UP000325440"/>
    </source>
</evidence>
<sequence length="187" mass="21224">MALKTVVVTGFGLFRDYTMNPSWEIAQKLHTTGIIEELNINLITTCIPVCYKDVDQIVPLLWFQHEPALMVHLGVSHLSKKLTIELIANGHGYCKTDINGDFPDNECLAYNELKTGLKVECTDELDVCTSQDAGRYLCEYIYFKSLCINKNQTIFIHVPILDENNTAKKLAENLKCIIKKLLEQVTK</sequence>
<dbReference type="InterPro" id="IPR016125">
    <property type="entry name" value="Peptidase_C15-like"/>
</dbReference>
<dbReference type="AlphaFoldDB" id="A0A5E4MV72"/>
<organism evidence="6 7">
    <name type="scientific">Cinara cedri</name>
    <dbReference type="NCBI Taxonomy" id="506608"/>
    <lineage>
        <taxon>Eukaryota</taxon>
        <taxon>Metazoa</taxon>
        <taxon>Ecdysozoa</taxon>
        <taxon>Arthropoda</taxon>
        <taxon>Hexapoda</taxon>
        <taxon>Insecta</taxon>
        <taxon>Pterygota</taxon>
        <taxon>Neoptera</taxon>
        <taxon>Paraneoptera</taxon>
        <taxon>Hemiptera</taxon>
        <taxon>Sternorrhyncha</taxon>
        <taxon>Aphidomorpha</taxon>
        <taxon>Aphidoidea</taxon>
        <taxon>Aphididae</taxon>
        <taxon>Lachninae</taxon>
        <taxon>Cinara</taxon>
    </lineage>
</organism>
<dbReference type="InterPro" id="IPR000816">
    <property type="entry name" value="Peptidase_C15"/>
</dbReference>
<keyword evidence="4" id="KW-0378">Hydrolase</keyword>
<dbReference type="GO" id="GO:0005829">
    <property type="term" value="C:cytosol"/>
    <property type="evidence" value="ECO:0007669"/>
    <property type="project" value="InterPro"/>
</dbReference>
<keyword evidence="5" id="KW-0788">Thiol protease</keyword>
<evidence type="ECO:0000256" key="2">
    <source>
        <dbReference type="ARBA" id="ARBA00022490"/>
    </source>
</evidence>
<evidence type="ECO:0000256" key="4">
    <source>
        <dbReference type="ARBA" id="ARBA00022801"/>
    </source>
</evidence>
<keyword evidence="2" id="KW-0963">Cytoplasm</keyword>
<keyword evidence="7" id="KW-1185">Reference proteome</keyword>
<dbReference type="PANTHER" id="PTHR23402">
    <property type="entry name" value="PROTEASE FAMILY C15 PYROGLUTAMYL-PEPTIDASE I-RELATED"/>
    <property type="match status" value="1"/>
</dbReference>
<keyword evidence="3" id="KW-0645">Protease</keyword>
<proteinExistence type="inferred from homology"/>
<protein>
    <submittedName>
        <fullName evidence="6">Peptidase C15, pyroglutamyl peptidase I-like,Peptidase C15, pyroglutamyl peptidase I</fullName>
    </submittedName>
</protein>
<evidence type="ECO:0000256" key="3">
    <source>
        <dbReference type="ARBA" id="ARBA00022670"/>
    </source>
</evidence>
<gene>
    <name evidence="6" type="ORF">CINCED_3A022994</name>
</gene>
<accession>A0A5E4MV72</accession>
<evidence type="ECO:0000256" key="1">
    <source>
        <dbReference type="ARBA" id="ARBA00006641"/>
    </source>
</evidence>
<dbReference type="GO" id="GO:0006508">
    <property type="term" value="P:proteolysis"/>
    <property type="evidence" value="ECO:0007669"/>
    <property type="project" value="UniProtKB-KW"/>
</dbReference>
<dbReference type="PANTHER" id="PTHR23402:SF1">
    <property type="entry name" value="PYROGLUTAMYL-PEPTIDASE I"/>
    <property type="match status" value="1"/>
</dbReference>
<dbReference type="Proteomes" id="UP000325440">
    <property type="component" value="Unassembled WGS sequence"/>
</dbReference>
<evidence type="ECO:0000256" key="5">
    <source>
        <dbReference type="ARBA" id="ARBA00022807"/>
    </source>
</evidence>